<proteinExistence type="inferred from homology"/>
<dbReference type="PROSITE" id="PS51375">
    <property type="entry name" value="PPR"/>
    <property type="match status" value="3"/>
</dbReference>
<accession>A0A2Z7BD61</accession>
<dbReference type="GO" id="GO:0005739">
    <property type="term" value="C:mitochondrion"/>
    <property type="evidence" value="ECO:0007669"/>
    <property type="project" value="TreeGrafter"/>
</dbReference>
<sequence length="639" mass="73450">MWYWRRKCSSYIYRLHLFIVFSDMTPSLGSGGARMSCVQSEILTLYLGHYRARLVEPQEKVFDRLLSTTRFYDTSLCLKSYTEVHPFSSQASREEDDNDKLEERFSDLEKPCGLVQESTFGEDSVEFFEGDGTTDDKENELEASITEADTGKRRYPETKATSTLIRGILDGRAISMKEICEKWVEEGNEVTQTEVSLTMLELRKRRLFLKALQLSKWLESSKRLDFLENNYASCVDLLAKVRGLLRAERYVEQIPESFRGELVYRTLLANSVAATDVKKSEDIFAKMKNLGLPLTVFSCNQMLLLYKRTSDEKIADVLLLMQKENIKPSVLTYQVLIEIKGKCKDISGMEQILETMKAEGVKPNTRMLVFLARYYISVGLKDKAVAMLKEVEGDDINENLAICPVLLPIYASLGREDEVGRIWKACESHPGWEECMAAIDAWGQLRKIEKAEAAFDLIVKKLKKKSVKHFTALLKVYADNKMFAKAKNLVEQMEASGCYLNPVNWDAIVKLYLKTGEVEKADNFLEKAAQQSRRRPLIYSYTAIMDQYANRGDIHNAERLFLRMRNTGYAARFRQYNTLLLAYEKAKAPPYGFIERVNGDGLSPSASFTMRWLSSMYLNLENQIWLICWNEENEVFSQL</sequence>
<protein>
    <recommendedName>
        <fullName evidence="6">Pentatricopeptide repeat-containing protein mitochondrial</fullName>
    </recommendedName>
</protein>
<feature type="repeat" description="PPR" evidence="3">
    <location>
        <begin position="466"/>
        <end position="500"/>
    </location>
</feature>
<keyword evidence="5" id="KW-1185">Reference proteome</keyword>
<evidence type="ECO:0000256" key="1">
    <source>
        <dbReference type="ARBA" id="ARBA00007626"/>
    </source>
</evidence>
<evidence type="ECO:0000256" key="2">
    <source>
        <dbReference type="ARBA" id="ARBA00022737"/>
    </source>
</evidence>
<evidence type="ECO:0000256" key="3">
    <source>
        <dbReference type="PROSITE-ProRule" id="PRU00708"/>
    </source>
</evidence>
<feature type="repeat" description="PPR" evidence="3">
    <location>
        <begin position="537"/>
        <end position="571"/>
    </location>
</feature>
<dbReference type="NCBIfam" id="TIGR00756">
    <property type="entry name" value="PPR"/>
    <property type="match status" value="2"/>
</dbReference>
<evidence type="ECO:0000313" key="5">
    <source>
        <dbReference type="Proteomes" id="UP000250235"/>
    </source>
</evidence>
<feature type="repeat" description="PPR" evidence="3">
    <location>
        <begin position="329"/>
        <end position="363"/>
    </location>
</feature>
<keyword evidence="2" id="KW-0677">Repeat</keyword>
<dbReference type="PANTHER" id="PTHR45717:SF15">
    <property type="entry name" value="AGL218WP"/>
    <property type="match status" value="1"/>
</dbReference>
<dbReference type="InterPro" id="IPR002885">
    <property type="entry name" value="PPR_rpt"/>
</dbReference>
<dbReference type="EMBL" id="KV006889">
    <property type="protein sequence ID" value="KZV32292.1"/>
    <property type="molecule type" value="Genomic_DNA"/>
</dbReference>
<dbReference type="PANTHER" id="PTHR45717">
    <property type="entry name" value="OS12G0527900 PROTEIN"/>
    <property type="match status" value="1"/>
</dbReference>
<comment type="similarity">
    <text evidence="1">Belongs to the PPR family. P subfamily.</text>
</comment>
<dbReference type="GO" id="GO:0003729">
    <property type="term" value="F:mRNA binding"/>
    <property type="evidence" value="ECO:0007669"/>
    <property type="project" value="UniProtKB-ARBA"/>
</dbReference>
<reference evidence="4 5" key="1">
    <citation type="journal article" date="2015" name="Proc. Natl. Acad. Sci. U.S.A.">
        <title>The resurrection genome of Boea hygrometrica: A blueprint for survival of dehydration.</title>
        <authorList>
            <person name="Xiao L."/>
            <person name="Yang G."/>
            <person name="Zhang L."/>
            <person name="Yang X."/>
            <person name="Zhao S."/>
            <person name="Ji Z."/>
            <person name="Zhou Q."/>
            <person name="Hu M."/>
            <person name="Wang Y."/>
            <person name="Chen M."/>
            <person name="Xu Y."/>
            <person name="Jin H."/>
            <person name="Xiao X."/>
            <person name="Hu G."/>
            <person name="Bao F."/>
            <person name="Hu Y."/>
            <person name="Wan P."/>
            <person name="Li L."/>
            <person name="Deng X."/>
            <person name="Kuang T."/>
            <person name="Xiang C."/>
            <person name="Zhu J.K."/>
            <person name="Oliver M.J."/>
            <person name="He Y."/>
        </authorList>
    </citation>
    <scope>NUCLEOTIDE SEQUENCE [LARGE SCALE GENOMIC DNA]</scope>
    <source>
        <strain evidence="5">cv. XS01</strain>
    </source>
</reference>
<dbReference type="AlphaFoldDB" id="A0A2Z7BD61"/>
<dbReference type="Proteomes" id="UP000250235">
    <property type="component" value="Unassembled WGS sequence"/>
</dbReference>
<dbReference type="OrthoDB" id="739241at2759"/>
<dbReference type="Pfam" id="PF01535">
    <property type="entry name" value="PPR"/>
    <property type="match status" value="2"/>
</dbReference>
<gene>
    <name evidence="4" type="ORF">F511_19138</name>
</gene>
<evidence type="ECO:0000313" key="4">
    <source>
        <dbReference type="EMBL" id="KZV32292.1"/>
    </source>
</evidence>
<dbReference type="InterPro" id="IPR011990">
    <property type="entry name" value="TPR-like_helical_dom_sf"/>
</dbReference>
<dbReference type="Gene3D" id="1.25.40.10">
    <property type="entry name" value="Tetratricopeptide repeat domain"/>
    <property type="match status" value="3"/>
</dbReference>
<dbReference type="Pfam" id="PF13812">
    <property type="entry name" value="PPR_3"/>
    <property type="match status" value="1"/>
</dbReference>
<name>A0A2Z7BD61_9LAMI</name>
<evidence type="ECO:0008006" key="6">
    <source>
        <dbReference type="Google" id="ProtNLM"/>
    </source>
</evidence>
<organism evidence="4 5">
    <name type="scientific">Dorcoceras hygrometricum</name>
    <dbReference type="NCBI Taxonomy" id="472368"/>
    <lineage>
        <taxon>Eukaryota</taxon>
        <taxon>Viridiplantae</taxon>
        <taxon>Streptophyta</taxon>
        <taxon>Embryophyta</taxon>
        <taxon>Tracheophyta</taxon>
        <taxon>Spermatophyta</taxon>
        <taxon>Magnoliopsida</taxon>
        <taxon>eudicotyledons</taxon>
        <taxon>Gunneridae</taxon>
        <taxon>Pentapetalae</taxon>
        <taxon>asterids</taxon>
        <taxon>lamiids</taxon>
        <taxon>Lamiales</taxon>
        <taxon>Gesneriaceae</taxon>
        <taxon>Didymocarpoideae</taxon>
        <taxon>Trichosporeae</taxon>
        <taxon>Loxocarpinae</taxon>
        <taxon>Dorcoceras</taxon>
    </lineage>
</organism>